<dbReference type="PRINTS" id="PR00127">
    <property type="entry name" value="CLPPROTEASEP"/>
</dbReference>
<accession>A0A1G7QNC1</accession>
<evidence type="ECO:0000256" key="2">
    <source>
        <dbReference type="RuleBase" id="RU003567"/>
    </source>
</evidence>
<evidence type="ECO:0000256" key="1">
    <source>
        <dbReference type="ARBA" id="ARBA00007039"/>
    </source>
</evidence>
<dbReference type="GO" id="GO:0004252">
    <property type="term" value="F:serine-type endopeptidase activity"/>
    <property type="evidence" value="ECO:0007669"/>
    <property type="project" value="InterPro"/>
</dbReference>
<comment type="similarity">
    <text evidence="1 2">Belongs to the peptidase S14 family.</text>
</comment>
<dbReference type="GO" id="GO:0009368">
    <property type="term" value="C:endopeptidase Clp complex"/>
    <property type="evidence" value="ECO:0007669"/>
    <property type="project" value="TreeGrafter"/>
</dbReference>
<keyword evidence="4" id="KW-1185">Reference proteome</keyword>
<organism evidence="3 4">
    <name type="scientific">Sinosporangium album</name>
    <dbReference type="NCBI Taxonomy" id="504805"/>
    <lineage>
        <taxon>Bacteria</taxon>
        <taxon>Bacillati</taxon>
        <taxon>Actinomycetota</taxon>
        <taxon>Actinomycetes</taxon>
        <taxon>Streptosporangiales</taxon>
        <taxon>Streptosporangiaceae</taxon>
        <taxon>Sinosporangium</taxon>
    </lineage>
</organism>
<dbReference type="STRING" id="504805.SAMN05421505_10156"/>
<dbReference type="AlphaFoldDB" id="A0A1G7QNC1"/>
<protein>
    <recommendedName>
        <fullName evidence="2">ATP-dependent Clp protease proteolytic subunit</fullName>
    </recommendedName>
</protein>
<dbReference type="InterPro" id="IPR001907">
    <property type="entry name" value="ClpP"/>
</dbReference>
<dbReference type="SUPFAM" id="SSF52096">
    <property type="entry name" value="ClpP/crotonase"/>
    <property type="match status" value="1"/>
</dbReference>
<dbReference type="InterPro" id="IPR029045">
    <property type="entry name" value="ClpP/crotonase-like_dom_sf"/>
</dbReference>
<evidence type="ECO:0000313" key="3">
    <source>
        <dbReference type="EMBL" id="SDF99984.1"/>
    </source>
</evidence>
<dbReference type="PANTHER" id="PTHR10381:SF26">
    <property type="entry name" value="ATP-DEPENDENT CLP PROTEASE PROTEOLYTIC SUBUNIT-LIKE-RELATED"/>
    <property type="match status" value="1"/>
</dbReference>
<name>A0A1G7QNC1_9ACTN</name>
<sequence length="149" mass="16387">MAMFESRHVLPSFVERTTYGVKETTPYNKLFEDRIIFLGVQVDDTSANDVMAQLLTLESTDPDRDISMYIDSPGGSFTAMRTRRRQSAMPPANGIVCHWSMAGFTYSTNGGSCGASVSTVMARSIPTAFTKPMTSPFNGLMPLRCAPRL</sequence>
<dbReference type="PANTHER" id="PTHR10381">
    <property type="entry name" value="ATP-DEPENDENT CLP PROTEASE PROTEOLYTIC SUBUNIT"/>
    <property type="match status" value="1"/>
</dbReference>
<dbReference type="GO" id="GO:0004176">
    <property type="term" value="F:ATP-dependent peptidase activity"/>
    <property type="evidence" value="ECO:0007669"/>
    <property type="project" value="InterPro"/>
</dbReference>
<dbReference type="Proteomes" id="UP000198923">
    <property type="component" value="Unassembled WGS sequence"/>
</dbReference>
<reference evidence="3 4" key="1">
    <citation type="submission" date="2016-10" db="EMBL/GenBank/DDBJ databases">
        <authorList>
            <person name="de Groot N.N."/>
        </authorList>
    </citation>
    <scope>NUCLEOTIDE SEQUENCE [LARGE SCALE GENOMIC DNA]</scope>
    <source>
        <strain evidence="3 4">CPCC 201354</strain>
    </source>
</reference>
<gene>
    <name evidence="3" type="ORF">SAMN05421505_10156</name>
</gene>
<dbReference type="GO" id="GO:0051117">
    <property type="term" value="F:ATPase binding"/>
    <property type="evidence" value="ECO:0007669"/>
    <property type="project" value="TreeGrafter"/>
</dbReference>
<dbReference type="Pfam" id="PF00574">
    <property type="entry name" value="CLP_protease"/>
    <property type="match status" value="1"/>
</dbReference>
<dbReference type="Gene3D" id="3.90.226.10">
    <property type="entry name" value="2-enoyl-CoA Hydratase, Chain A, domain 1"/>
    <property type="match status" value="1"/>
</dbReference>
<dbReference type="EMBL" id="FNCN01000001">
    <property type="protein sequence ID" value="SDF99984.1"/>
    <property type="molecule type" value="Genomic_DNA"/>
</dbReference>
<proteinExistence type="inferred from homology"/>
<dbReference type="InterPro" id="IPR023562">
    <property type="entry name" value="ClpP/TepA"/>
</dbReference>
<evidence type="ECO:0000313" key="4">
    <source>
        <dbReference type="Proteomes" id="UP000198923"/>
    </source>
</evidence>
<dbReference type="GO" id="GO:0006515">
    <property type="term" value="P:protein quality control for misfolded or incompletely synthesized proteins"/>
    <property type="evidence" value="ECO:0007669"/>
    <property type="project" value="TreeGrafter"/>
</dbReference>